<reference evidence="1" key="1">
    <citation type="submission" date="2022-06" db="EMBL/GenBank/DDBJ databases">
        <title>Uncovering the hologenomic basis of an extraordinary plant invasion.</title>
        <authorList>
            <person name="Bieker V.C."/>
            <person name="Martin M.D."/>
            <person name="Gilbert T."/>
            <person name="Hodgins K."/>
            <person name="Battlay P."/>
            <person name="Petersen B."/>
            <person name="Wilson J."/>
        </authorList>
    </citation>
    <scope>NUCLEOTIDE SEQUENCE</scope>
    <source>
        <strain evidence="1">AA19_3_7</strain>
        <tissue evidence="1">Leaf</tissue>
    </source>
</reference>
<dbReference type="Proteomes" id="UP001206925">
    <property type="component" value="Unassembled WGS sequence"/>
</dbReference>
<evidence type="ECO:0000313" key="1">
    <source>
        <dbReference type="EMBL" id="KAI7746134.1"/>
    </source>
</evidence>
<name>A0AAD5CSN8_AMBAR</name>
<accession>A0AAD5CSN8</accession>
<gene>
    <name evidence="1" type="ORF">M8C21_032313</name>
</gene>
<protein>
    <submittedName>
        <fullName evidence="1">Uncharacterized protein</fullName>
    </submittedName>
</protein>
<sequence>MHPPTQELIALSKKIALCSVSLNVLVICEILKYIKLGTKCLASSHLRNCWGRQIET</sequence>
<dbReference type="EMBL" id="JAMZMK010007037">
    <property type="protein sequence ID" value="KAI7746134.1"/>
    <property type="molecule type" value="Genomic_DNA"/>
</dbReference>
<comment type="caution">
    <text evidence="1">The sequence shown here is derived from an EMBL/GenBank/DDBJ whole genome shotgun (WGS) entry which is preliminary data.</text>
</comment>
<keyword evidence="2" id="KW-1185">Reference proteome</keyword>
<organism evidence="1 2">
    <name type="scientific">Ambrosia artemisiifolia</name>
    <name type="common">Common ragweed</name>
    <dbReference type="NCBI Taxonomy" id="4212"/>
    <lineage>
        <taxon>Eukaryota</taxon>
        <taxon>Viridiplantae</taxon>
        <taxon>Streptophyta</taxon>
        <taxon>Embryophyta</taxon>
        <taxon>Tracheophyta</taxon>
        <taxon>Spermatophyta</taxon>
        <taxon>Magnoliopsida</taxon>
        <taxon>eudicotyledons</taxon>
        <taxon>Gunneridae</taxon>
        <taxon>Pentapetalae</taxon>
        <taxon>asterids</taxon>
        <taxon>campanulids</taxon>
        <taxon>Asterales</taxon>
        <taxon>Asteraceae</taxon>
        <taxon>Asteroideae</taxon>
        <taxon>Heliantheae alliance</taxon>
        <taxon>Heliantheae</taxon>
        <taxon>Ambrosia</taxon>
    </lineage>
</organism>
<dbReference type="AlphaFoldDB" id="A0AAD5CSN8"/>
<evidence type="ECO:0000313" key="2">
    <source>
        <dbReference type="Proteomes" id="UP001206925"/>
    </source>
</evidence>
<proteinExistence type="predicted"/>